<evidence type="ECO:0000259" key="3">
    <source>
        <dbReference type="PROSITE" id="PS51186"/>
    </source>
</evidence>
<organism evidence="4 5">
    <name type="scientific">Salinibacterium amurskyense</name>
    <dbReference type="NCBI Taxonomy" id="205941"/>
    <lineage>
        <taxon>Bacteria</taxon>
        <taxon>Bacillati</taxon>
        <taxon>Actinomycetota</taxon>
        <taxon>Actinomycetes</taxon>
        <taxon>Micrococcales</taxon>
        <taxon>Microbacteriaceae</taxon>
        <taxon>Salinibacterium</taxon>
    </lineage>
</organism>
<protein>
    <submittedName>
        <fullName evidence="4">Ribosomal protein S18 acetylase RimI-like enzyme</fullName>
    </submittedName>
</protein>
<dbReference type="GO" id="GO:0016747">
    <property type="term" value="F:acyltransferase activity, transferring groups other than amino-acyl groups"/>
    <property type="evidence" value="ECO:0007669"/>
    <property type="project" value="InterPro"/>
</dbReference>
<sequence length="169" mass="18944">MRAPEFTIRRTTVDDWREVRTLRLEMLANTPIGFAERLDSARTATEADWRSRAVRGQNPRGISVAAITTDGRWVGTMGGYVPDATTGPLLVGVYVTPDFRGRKTGVTDSLLTTIEEWAATYGSTLTLGVHEDNARARAAYERRGYALTRHSVPYVLDKSRRELEMIKQL</sequence>
<dbReference type="PROSITE" id="PS51186">
    <property type="entry name" value="GNAT"/>
    <property type="match status" value="1"/>
</dbReference>
<dbReference type="Gene3D" id="3.40.630.30">
    <property type="match status" value="1"/>
</dbReference>
<dbReference type="Proteomes" id="UP000231742">
    <property type="component" value="Unassembled WGS sequence"/>
</dbReference>
<keyword evidence="1" id="KW-0808">Transferase</keyword>
<dbReference type="InterPro" id="IPR050832">
    <property type="entry name" value="Bact_Acetyltransf"/>
</dbReference>
<reference evidence="4 5" key="1">
    <citation type="submission" date="2017-11" db="EMBL/GenBank/DDBJ databases">
        <title>Genomic Encyclopedia of Archaeal and Bacterial Type Strains, Phase II (KMG-II): From Individual Species to Whole Genera.</title>
        <authorList>
            <person name="Goeker M."/>
        </authorList>
    </citation>
    <scope>NUCLEOTIDE SEQUENCE [LARGE SCALE GENOMIC DNA]</scope>
    <source>
        <strain evidence="4 5">DSM 16400</strain>
    </source>
</reference>
<feature type="domain" description="N-acetyltransferase" evidence="3">
    <location>
        <begin position="6"/>
        <end position="169"/>
    </location>
</feature>
<comment type="caution">
    <text evidence="4">The sequence shown here is derived from an EMBL/GenBank/DDBJ whole genome shotgun (WGS) entry which is preliminary data.</text>
</comment>
<dbReference type="InterPro" id="IPR000182">
    <property type="entry name" value="GNAT_dom"/>
</dbReference>
<name>A0A2M9D6U8_9MICO</name>
<dbReference type="RefSeq" id="WP_100388121.1">
    <property type="nucleotide sequence ID" value="NZ_BMZU01000001.1"/>
</dbReference>
<evidence type="ECO:0000256" key="2">
    <source>
        <dbReference type="ARBA" id="ARBA00023315"/>
    </source>
</evidence>
<evidence type="ECO:0000313" key="5">
    <source>
        <dbReference type="Proteomes" id="UP000231742"/>
    </source>
</evidence>
<dbReference type="OrthoDB" id="9799092at2"/>
<accession>A0A2M9D6U8</accession>
<gene>
    <name evidence="4" type="ORF">CLV85_0618</name>
</gene>
<dbReference type="GO" id="GO:0005840">
    <property type="term" value="C:ribosome"/>
    <property type="evidence" value="ECO:0007669"/>
    <property type="project" value="UniProtKB-KW"/>
</dbReference>
<dbReference type="SUPFAM" id="SSF55729">
    <property type="entry name" value="Acyl-CoA N-acyltransferases (Nat)"/>
    <property type="match status" value="1"/>
</dbReference>
<dbReference type="CDD" id="cd04301">
    <property type="entry name" value="NAT_SF"/>
    <property type="match status" value="1"/>
</dbReference>
<evidence type="ECO:0000313" key="4">
    <source>
        <dbReference type="EMBL" id="PJJ81441.1"/>
    </source>
</evidence>
<keyword evidence="5" id="KW-1185">Reference proteome</keyword>
<dbReference type="InterPro" id="IPR016181">
    <property type="entry name" value="Acyl_CoA_acyltransferase"/>
</dbReference>
<keyword evidence="2" id="KW-0012">Acyltransferase</keyword>
<dbReference type="EMBL" id="PGFH01000001">
    <property type="protein sequence ID" value="PJJ81441.1"/>
    <property type="molecule type" value="Genomic_DNA"/>
</dbReference>
<keyword evidence="4" id="KW-0689">Ribosomal protein</keyword>
<keyword evidence="4" id="KW-0687">Ribonucleoprotein</keyword>
<dbReference type="Pfam" id="PF00583">
    <property type="entry name" value="Acetyltransf_1"/>
    <property type="match status" value="1"/>
</dbReference>
<dbReference type="PANTHER" id="PTHR43877:SF2">
    <property type="entry name" value="AMINOALKYLPHOSPHONATE N-ACETYLTRANSFERASE-RELATED"/>
    <property type="match status" value="1"/>
</dbReference>
<dbReference type="AlphaFoldDB" id="A0A2M9D6U8"/>
<proteinExistence type="predicted"/>
<dbReference type="PANTHER" id="PTHR43877">
    <property type="entry name" value="AMINOALKYLPHOSPHONATE N-ACETYLTRANSFERASE-RELATED-RELATED"/>
    <property type="match status" value="1"/>
</dbReference>
<evidence type="ECO:0000256" key="1">
    <source>
        <dbReference type="ARBA" id="ARBA00022679"/>
    </source>
</evidence>